<keyword evidence="3" id="KW-1185">Reference proteome</keyword>
<feature type="compositionally biased region" description="Gly residues" evidence="1">
    <location>
        <begin position="147"/>
        <end position="171"/>
    </location>
</feature>
<name>A0A9P6CKE0_9AGAR</name>
<reference evidence="2" key="1">
    <citation type="submission" date="2020-11" db="EMBL/GenBank/DDBJ databases">
        <authorList>
            <consortium name="DOE Joint Genome Institute"/>
            <person name="Ahrendt S."/>
            <person name="Riley R."/>
            <person name="Andreopoulos W."/>
            <person name="Labutti K."/>
            <person name="Pangilinan J."/>
            <person name="Ruiz-Duenas F.J."/>
            <person name="Barrasa J.M."/>
            <person name="Sanchez-Garcia M."/>
            <person name="Camarero S."/>
            <person name="Miyauchi S."/>
            <person name="Serrano A."/>
            <person name="Linde D."/>
            <person name="Babiker R."/>
            <person name="Drula E."/>
            <person name="Ayuso-Fernandez I."/>
            <person name="Pacheco R."/>
            <person name="Padilla G."/>
            <person name="Ferreira P."/>
            <person name="Barriuso J."/>
            <person name="Kellner H."/>
            <person name="Castanera R."/>
            <person name="Alfaro M."/>
            <person name="Ramirez L."/>
            <person name="Pisabarro A.G."/>
            <person name="Kuo A."/>
            <person name="Tritt A."/>
            <person name="Lipzen A."/>
            <person name="He G."/>
            <person name="Yan M."/>
            <person name="Ng V."/>
            <person name="Cullen D."/>
            <person name="Martin F."/>
            <person name="Rosso M.-N."/>
            <person name="Henrissat B."/>
            <person name="Hibbett D."/>
            <person name="Martinez A.T."/>
            <person name="Grigoriev I.V."/>
        </authorList>
    </citation>
    <scope>NUCLEOTIDE SEQUENCE</scope>
    <source>
        <strain evidence="2">CBS 247.69</strain>
    </source>
</reference>
<feature type="compositionally biased region" description="Polar residues" evidence="1">
    <location>
        <begin position="51"/>
        <end position="67"/>
    </location>
</feature>
<feature type="compositionally biased region" description="Basic and acidic residues" evidence="1">
    <location>
        <begin position="263"/>
        <end position="273"/>
    </location>
</feature>
<feature type="compositionally biased region" description="Polar residues" evidence="1">
    <location>
        <begin position="22"/>
        <end position="33"/>
    </location>
</feature>
<dbReference type="AlphaFoldDB" id="A0A9P6CKE0"/>
<gene>
    <name evidence="2" type="ORF">BDZ94DRAFT_1254064</name>
</gene>
<protein>
    <submittedName>
        <fullName evidence="2">Uncharacterized protein</fullName>
    </submittedName>
</protein>
<sequence length="283" mass="27906">MSYGQSDNNNDFGNTGRRGQGDFNSTQGSTGFGDSNLDSSLDNTSAERHGQSNINTGGYNNSSTTDPNPAGYGSATSNTGAGAYGQGRDTSDTYGQGRDTSNTFGRDRDTSGDSFGNSERQGSDTGAFGGTRGGDTAAGYGSSDKTGLGGAGATGQYGSETGGGYGSGTSGGYDNKDRETYGSSGTRSTGAGGDSYGSSGTDNFGSTNTGAGAGGYGGTTGSGGDTYGSGTGTGAGQNAKPSMTDKIRGGAEKVAGKMTKNPDLVEKGQDRQTGEFGSGTGRY</sequence>
<feature type="compositionally biased region" description="Polar residues" evidence="1">
    <location>
        <begin position="92"/>
        <end position="104"/>
    </location>
</feature>
<dbReference type="OrthoDB" id="3170343at2759"/>
<evidence type="ECO:0000313" key="2">
    <source>
        <dbReference type="EMBL" id="KAF9465250.1"/>
    </source>
</evidence>
<accession>A0A9P6CKE0</accession>
<feature type="compositionally biased region" description="Polar residues" evidence="1">
    <location>
        <begin position="112"/>
        <end position="124"/>
    </location>
</feature>
<dbReference type="EMBL" id="MU150248">
    <property type="protein sequence ID" value="KAF9465250.1"/>
    <property type="molecule type" value="Genomic_DNA"/>
</dbReference>
<feature type="compositionally biased region" description="Low complexity" evidence="1">
    <location>
        <begin position="34"/>
        <end position="43"/>
    </location>
</feature>
<organism evidence="2 3">
    <name type="scientific">Collybia nuda</name>
    <dbReference type="NCBI Taxonomy" id="64659"/>
    <lineage>
        <taxon>Eukaryota</taxon>
        <taxon>Fungi</taxon>
        <taxon>Dikarya</taxon>
        <taxon>Basidiomycota</taxon>
        <taxon>Agaricomycotina</taxon>
        <taxon>Agaricomycetes</taxon>
        <taxon>Agaricomycetidae</taxon>
        <taxon>Agaricales</taxon>
        <taxon>Tricholomatineae</taxon>
        <taxon>Clitocybaceae</taxon>
        <taxon>Collybia</taxon>
    </lineage>
</organism>
<evidence type="ECO:0000256" key="1">
    <source>
        <dbReference type="SAM" id="MobiDB-lite"/>
    </source>
</evidence>
<dbReference type="Proteomes" id="UP000807353">
    <property type="component" value="Unassembled WGS sequence"/>
</dbReference>
<proteinExistence type="predicted"/>
<feature type="compositionally biased region" description="Polar residues" evidence="1">
    <location>
        <begin position="1"/>
        <end position="13"/>
    </location>
</feature>
<feature type="compositionally biased region" description="Gly residues" evidence="1">
    <location>
        <begin position="211"/>
        <end position="235"/>
    </location>
</feature>
<feature type="compositionally biased region" description="Basic and acidic residues" evidence="1">
    <location>
        <begin position="243"/>
        <end position="255"/>
    </location>
</feature>
<comment type="caution">
    <text evidence="2">The sequence shown here is derived from an EMBL/GenBank/DDBJ whole genome shotgun (WGS) entry which is preliminary data.</text>
</comment>
<evidence type="ECO:0000313" key="3">
    <source>
        <dbReference type="Proteomes" id="UP000807353"/>
    </source>
</evidence>
<feature type="region of interest" description="Disordered" evidence="1">
    <location>
        <begin position="1"/>
        <end position="283"/>
    </location>
</feature>